<dbReference type="EMBL" id="CP109527">
    <property type="protein sequence ID" value="WTY39403.1"/>
    <property type="molecule type" value="Genomic_DNA"/>
</dbReference>
<keyword evidence="2" id="KW-1185">Reference proteome</keyword>
<evidence type="ECO:0000313" key="2">
    <source>
        <dbReference type="Proteomes" id="UP001621418"/>
    </source>
</evidence>
<proteinExistence type="predicted"/>
<name>A0ABZ1NI48_9NOCA</name>
<dbReference type="RefSeq" id="WP_156677563.1">
    <property type="nucleotide sequence ID" value="NZ_CP108020.1"/>
</dbReference>
<gene>
    <name evidence="1" type="ORF">OG308_16950</name>
</gene>
<sequence length="48" mass="5212">MRFLPPPEQEPEAVVAQPVAVEQRRWALTALVLIMGSAGAARAALRRS</sequence>
<organism evidence="1 2">
    <name type="scientific">Nocardia salmonicida</name>
    <dbReference type="NCBI Taxonomy" id="53431"/>
    <lineage>
        <taxon>Bacteria</taxon>
        <taxon>Bacillati</taxon>
        <taxon>Actinomycetota</taxon>
        <taxon>Actinomycetes</taxon>
        <taxon>Mycobacteriales</taxon>
        <taxon>Nocardiaceae</taxon>
        <taxon>Nocardia</taxon>
    </lineage>
</organism>
<reference evidence="1 2" key="1">
    <citation type="submission" date="2022-10" db="EMBL/GenBank/DDBJ databases">
        <title>The complete genomes of actinobacterial strains from the NBC collection.</title>
        <authorList>
            <person name="Joergensen T.S."/>
            <person name="Alvarez Arevalo M."/>
            <person name="Sterndorff E.B."/>
            <person name="Faurdal D."/>
            <person name="Vuksanovic O."/>
            <person name="Mourched A.-S."/>
            <person name="Charusanti P."/>
            <person name="Shaw S."/>
            <person name="Blin K."/>
            <person name="Weber T."/>
        </authorList>
    </citation>
    <scope>NUCLEOTIDE SEQUENCE [LARGE SCALE GENOMIC DNA]</scope>
    <source>
        <strain evidence="1 2">NBC_01413</strain>
    </source>
</reference>
<accession>A0ABZ1NI48</accession>
<protein>
    <submittedName>
        <fullName evidence="1">Uncharacterized protein</fullName>
    </submittedName>
</protein>
<evidence type="ECO:0000313" key="1">
    <source>
        <dbReference type="EMBL" id="WTY39403.1"/>
    </source>
</evidence>
<dbReference type="Proteomes" id="UP001621418">
    <property type="component" value="Chromosome"/>
</dbReference>